<dbReference type="PANTHER" id="PTHR37296">
    <property type="entry name" value="CONSERVED VIRULENCE FACTOR B"/>
    <property type="match status" value="1"/>
</dbReference>
<dbReference type="Gene3D" id="2.40.50.140">
    <property type="entry name" value="Nucleic acid-binding proteins"/>
    <property type="match status" value="2"/>
</dbReference>
<feature type="domain" description="S1 motif" evidence="2">
    <location>
        <begin position="144"/>
        <end position="206"/>
    </location>
</feature>
<dbReference type="PANTHER" id="PTHR37296:SF1">
    <property type="entry name" value="CONSERVED VIRULENCE FACTOR B"/>
    <property type="match status" value="1"/>
</dbReference>
<feature type="domain" description="S1 motif" evidence="2">
    <location>
        <begin position="3"/>
        <end position="64"/>
    </location>
</feature>
<reference evidence="3 4" key="1">
    <citation type="submission" date="2018-05" db="EMBL/GenBank/DDBJ databases">
        <title>Marinifilum breve JC075T sp. nov., a marine bacterium isolated from Yongle Blue Hole in the South China Sea.</title>
        <authorList>
            <person name="Fu T."/>
        </authorList>
    </citation>
    <scope>NUCLEOTIDE SEQUENCE [LARGE SCALE GENOMIC DNA]</scope>
    <source>
        <strain evidence="3 4">JC075</strain>
    </source>
</reference>
<accession>A0A2V4A091</accession>
<dbReference type="AlphaFoldDB" id="A0A2V4A091"/>
<organism evidence="3 4">
    <name type="scientific">Marinifilum breve</name>
    <dbReference type="NCBI Taxonomy" id="2184082"/>
    <lineage>
        <taxon>Bacteria</taxon>
        <taxon>Pseudomonadati</taxon>
        <taxon>Bacteroidota</taxon>
        <taxon>Bacteroidia</taxon>
        <taxon>Marinilabiliales</taxon>
        <taxon>Marinifilaceae</taxon>
    </lineage>
</organism>
<dbReference type="SMART" id="SM00316">
    <property type="entry name" value="S1"/>
    <property type="match status" value="3"/>
</dbReference>
<dbReference type="InterPro" id="IPR039566">
    <property type="entry name" value="CvfB_S1_st"/>
</dbReference>
<dbReference type="InterPro" id="IPR040764">
    <property type="entry name" value="CvfB_WH"/>
</dbReference>
<dbReference type="InterPro" id="IPR014464">
    <property type="entry name" value="CvfB_fam"/>
</dbReference>
<dbReference type="Pfam" id="PF17783">
    <property type="entry name" value="WHD_CvfB"/>
    <property type="match status" value="1"/>
</dbReference>
<dbReference type="InterPro" id="IPR003029">
    <property type="entry name" value="S1_domain"/>
</dbReference>
<dbReference type="GO" id="GO:0003676">
    <property type="term" value="F:nucleic acid binding"/>
    <property type="evidence" value="ECO:0007669"/>
    <property type="project" value="InterPro"/>
</dbReference>
<keyword evidence="4" id="KW-1185">Reference proteome</keyword>
<protein>
    <submittedName>
        <fullName evidence="3">GntR family transcriptional regulator</fullName>
    </submittedName>
</protein>
<dbReference type="Pfam" id="PF13509">
    <property type="entry name" value="S1_2"/>
    <property type="match status" value="2"/>
</dbReference>
<proteinExistence type="inferred from homology"/>
<dbReference type="InterPro" id="IPR012340">
    <property type="entry name" value="NA-bd_OB-fold"/>
</dbReference>
<dbReference type="PIRSF" id="PIRSF012524">
    <property type="entry name" value="YitL_S1"/>
    <property type="match status" value="1"/>
</dbReference>
<dbReference type="EMBL" id="QFLI01000004">
    <property type="protein sequence ID" value="PXY01247.1"/>
    <property type="molecule type" value="Genomic_DNA"/>
</dbReference>
<feature type="domain" description="S1 motif" evidence="2">
    <location>
        <begin position="69"/>
        <end position="131"/>
    </location>
</feature>
<dbReference type="RefSeq" id="WP_110360878.1">
    <property type="nucleotide sequence ID" value="NZ_QFLI01000004.1"/>
</dbReference>
<evidence type="ECO:0000313" key="3">
    <source>
        <dbReference type="EMBL" id="PXY01247.1"/>
    </source>
</evidence>
<dbReference type="Proteomes" id="UP000248079">
    <property type="component" value="Unassembled WGS sequence"/>
</dbReference>
<dbReference type="InterPro" id="IPR036388">
    <property type="entry name" value="WH-like_DNA-bd_sf"/>
</dbReference>
<dbReference type="OrthoDB" id="9801597at2"/>
<evidence type="ECO:0000259" key="2">
    <source>
        <dbReference type="SMART" id="SM00316"/>
    </source>
</evidence>
<gene>
    <name evidence="3" type="ORF">DF185_11420</name>
</gene>
<dbReference type="Gene3D" id="1.10.10.10">
    <property type="entry name" value="Winged helix-like DNA-binding domain superfamily/Winged helix DNA-binding domain"/>
    <property type="match status" value="1"/>
</dbReference>
<name>A0A2V4A091_9BACT</name>
<evidence type="ECO:0000313" key="4">
    <source>
        <dbReference type="Proteomes" id="UP000248079"/>
    </source>
</evidence>
<sequence>MSIIGQYAELKVAKLVDFGVFLEGEDEALILLPNQYVPPKTQIDDKIKVFIYRDSEDRIIATTLKPKAIVGEFAVLKVKSVTNVGAFLDWGLAKDLLVPFSEQRDKMQVDLSYLVYIYLDNATGRIVATAKIERILRDNEVSYKEGDEVDILVGKRSELGFQVLINDDALGMVYKNEVFGHLKIGDQRKAYIKKIRRDGKIDVSLQQQGYVNEVPKSGQQILDLLKEEEGFLPLNDKSSPEDIYYSLKMSKKNFKKAIGLLYKQKLITIEDAGIYLVQ</sequence>
<evidence type="ECO:0000256" key="1">
    <source>
        <dbReference type="PIRNR" id="PIRNR012524"/>
    </source>
</evidence>
<comment type="caution">
    <text evidence="3">The sequence shown here is derived from an EMBL/GenBank/DDBJ whole genome shotgun (WGS) entry which is preliminary data.</text>
</comment>
<comment type="similarity">
    <text evidence="1">Belongs to the CvfB family.</text>
</comment>